<dbReference type="Pfam" id="PF01541">
    <property type="entry name" value="GIY-YIG"/>
    <property type="match status" value="1"/>
</dbReference>
<comment type="caution">
    <text evidence="9">The sequence shown here is derived from an EMBL/GenBank/DDBJ whole genome shotgun (WGS) entry which is preliminary data.</text>
</comment>
<evidence type="ECO:0000256" key="1">
    <source>
        <dbReference type="ARBA" id="ARBA00022490"/>
    </source>
</evidence>
<evidence type="ECO:0000259" key="7">
    <source>
        <dbReference type="PROSITE" id="PS50164"/>
    </source>
</evidence>
<evidence type="ECO:0000259" key="8">
    <source>
        <dbReference type="PROSITE" id="PS50165"/>
    </source>
</evidence>
<evidence type="ECO:0000256" key="3">
    <source>
        <dbReference type="ARBA" id="ARBA00022769"/>
    </source>
</evidence>
<feature type="domain" description="UVR" evidence="6">
    <location>
        <begin position="208"/>
        <end position="243"/>
    </location>
</feature>
<evidence type="ECO:0000259" key="6">
    <source>
        <dbReference type="PROSITE" id="PS50151"/>
    </source>
</evidence>
<dbReference type="InterPro" id="IPR038476">
    <property type="entry name" value="UvrC_RNase_H_dom_sf"/>
</dbReference>
<dbReference type="SUPFAM" id="SSF46600">
    <property type="entry name" value="C-terminal UvrC-binding domain of UvrB"/>
    <property type="match status" value="1"/>
</dbReference>
<dbReference type="Gene3D" id="3.40.1440.10">
    <property type="entry name" value="GIY-YIG endonuclease"/>
    <property type="match status" value="1"/>
</dbReference>
<keyword evidence="1" id="KW-0963">Cytoplasm</keyword>
<keyword evidence="4" id="KW-0267">Excision nuclease</keyword>
<dbReference type="PANTHER" id="PTHR30562:SF1">
    <property type="entry name" value="UVRABC SYSTEM PROTEIN C"/>
    <property type="match status" value="1"/>
</dbReference>
<dbReference type="Gene3D" id="3.30.420.340">
    <property type="entry name" value="UvrC, RNAse H endonuclease domain"/>
    <property type="match status" value="1"/>
</dbReference>
<dbReference type="PROSITE" id="PS50165">
    <property type="entry name" value="UVRC"/>
    <property type="match status" value="1"/>
</dbReference>
<keyword evidence="5" id="KW-0234">DNA repair</keyword>
<evidence type="ECO:0000256" key="4">
    <source>
        <dbReference type="ARBA" id="ARBA00022881"/>
    </source>
</evidence>
<dbReference type="PROSITE" id="PS50151">
    <property type="entry name" value="UVR"/>
    <property type="match status" value="1"/>
</dbReference>
<dbReference type="PATRIC" id="fig|1619050.3.peg.767"/>
<dbReference type="GO" id="GO:0009380">
    <property type="term" value="C:excinuclease repair complex"/>
    <property type="evidence" value="ECO:0007669"/>
    <property type="project" value="TreeGrafter"/>
</dbReference>
<organism evidence="9 10">
    <name type="scientific">Candidatus Magasanikbacteria bacterium GW2011_GWC2_45_8</name>
    <dbReference type="NCBI Taxonomy" id="1619050"/>
    <lineage>
        <taxon>Bacteria</taxon>
        <taxon>Candidatus Magasanikiibacteriota</taxon>
    </lineage>
</organism>
<dbReference type="FunFam" id="3.40.1440.10:FF:000001">
    <property type="entry name" value="UvrABC system protein C"/>
    <property type="match status" value="1"/>
</dbReference>
<dbReference type="InterPro" id="IPR001943">
    <property type="entry name" value="UVR_dom"/>
</dbReference>
<dbReference type="GO" id="GO:0006289">
    <property type="term" value="P:nucleotide-excision repair"/>
    <property type="evidence" value="ECO:0007669"/>
    <property type="project" value="InterPro"/>
</dbReference>
<evidence type="ECO:0000256" key="2">
    <source>
        <dbReference type="ARBA" id="ARBA00022763"/>
    </source>
</evidence>
<evidence type="ECO:0000256" key="5">
    <source>
        <dbReference type="ARBA" id="ARBA00023204"/>
    </source>
</evidence>
<dbReference type="AlphaFoldDB" id="A0A0G1Q4B9"/>
<sequence length="426" mass="48990">MSIEFQLKKLPDTPGVYIFKNVKGGVVYVGKATSLKRRVSSYWHGRRAGFRPIKQMIEEGGHIETRKTGTVIEALILEAALIKKYWPRYNVVQRDDKSFLYVGITRDEFPRVVLVRGLDAERGKARQKIFAHIFGPFTSARSLRTALDIMRKIFSWSDCAPLVSGKRPRACFYEHLGLCPGVCTGKITAQEYRKIIRRFVLFFQGKRSALIKQMRVDMARAARVEDFEAAARLRNQLTSLEHIQDIALIQREDGHGFVDSFARKTSGNTLRGMPFYRIEAYDISNISGTSAVGSMTVFENGVSAKQEYRKFKIKTVEGANDVAMMREVLLRRFQHPEWRFPDLVVIDGGKPQVNAARAVWRELKLLIPLMGIAKGLTRKRDEFILASRNEKLIQFLRLYPHLVKQVRDEAHRFAVQYHRVVRGKRK</sequence>
<feature type="domain" description="UvrC family homology region profile" evidence="8">
    <location>
        <begin position="205"/>
        <end position="359"/>
    </location>
</feature>
<feature type="domain" description="GIY-YIG" evidence="7">
    <location>
        <begin position="12"/>
        <end position="91"/>
    </location>
</feature>
<dbReference type="Pfam" id="PF02151">
    <property type="entry name" value="UVR"/>
    <property type="match status" value="1"/>
</dbReference>
<dbReference type="InterPro" id="IPR036876">
    <property type="entry name" value="UVR_dom_sf"/>
</dbReference>
<dbReference type="Pfam" id="PF08459">
    <property type="entry name" value="UvrC_RNaseH_dom"/>
    <property type="match status" value="1"/>
</dbReference>
<dbReference type="InterPro" id="IPR001162">
    <property type="entry name" value="UvrC_RNase_H_dom"/>
</dbReference>
<dbReference type="InterPro" id="IPR035901">
    <property type="entry name" value="GIY-YIG_endonuc_sf"/>
</dbReference>
<keyword evidence="3" id="KW-0228">DNA excision</keyword>
<dbReference type="STRING" id="1619050.UX20_C0050G0009"/>
<gene>
    <name evidence="9" type="ORF">UX20_C0050G0009</name>
</gene>
<evidence type="ECO:0000313" key="9">
    <source>
        <dbReference type="EMBL" id="KKU12553.1"/>
    </source>
</evidence>
<dbReference type="InterPro" id="IPR047296">
    <property type="entry name" value="GIY-YIG_UvrC_Cho"/>
</dbReference>
<dbReference type="InterPro" id="IPR000305">
    <property type="entry name" value="GIY-YIG_endonuc"/>
</dbReference>
<dbReference type="GO" id="GO:0009381">
    <property type="term" value="F:excinuclease ABC activity"/>
    <property type="evidence" value="ECO:0007669"/>
    <property type="project" value="InterPro"/>
</dbReference>
<dbReference type="InterPro" id="IPR050066">
    <property type="entry name" value="UvrABC_protein_C"/>
</dbReference>
<dbReference type="SUPFAM" id="SSF82771">
    <property type="entry name" value="GIY-YIG endonuclease"/>
    <property type="match status" value="1"/>
</dbReference>
<name>A0A0G1Q4B9_9BACT</name>
<accession>A0A0G1Q4B9</accession>
<proteinExistence type="predicted"/>
<dbReference type="PROSITE" id="PS50164">
    <property type="entry name" value="GIY_YIG"/>
    <property type="match status" value="1"/>
</dbReference>
<protein>
    <submittedName>
        <fullName evidence="9">Excinuclease ABC C subunit domain protein</fullName>
    </submittedName>
</protein>
<reference evidence="9 10" key="1">
    <citation type="journal article" date="2015" name="Nature">
        <title>rRNA introns, odd ribosomes, and small enigmatic genomes across a large radiation of phyla.</title>
        <authorList>
            <person name="Brown C.T."/>
            <person name="Hug L.A."/>
            <person name="Thomas B.C."/>
            <person name="Sharon I."/>
            <person name="Castelle C.J."/>
            <person name="Singh A."/>
            <person name="Wilkins M.J."/>
            <person name="Williams K.H."/>
            <person name="Banfield J.F."/>
        </authorList>
    </citation>
    <scope>NUCLEOTIDE SEQUENCE [LARGE SCALE GENOMIC DNA]</scope>
</reference>
<dbReference type="Proteomes" id="UP000034911">
    <property type="component" value="Unassembled WGS sequence"/>
</dbReference>
<dbReference type="EMBL" id="LCLH01000050">
    <property type="protein sequence ID" value="KKU12553.1"/>
    <property type="molecule type" value="Genomic_DNA"/>
</dbReference>
<evidence type="ECO:0000313" key="10">
    <source>
        <dbReference type="Proteomes" id="UP000034911"/>
    </source>
</evidence>
<dbReference type="SMART" id="SM00465">
    <property type="entry name" value="GIYc"/>
    <property type="match status" value="1"/>
</dbReference>
<dbReference type="Gene3D" id="4.10.860.10">
    <property type="entry name" value="UVR domain"/>
    <property type="match status" value="1"/>
</dbReference>
<dbReference type="PANTHER" id="PTHR30562">
    <property type="entry name" value="UVRC/OXIDOREDUCTASE"/>
    <property type="match status" value="1"/>
</dbReference>
<keyword evidence="2" id="KW-0227">DNA damage</keyword>
<dbReference type="CDD" id="cd10434">
    <property type="entry name" value="GIY-YIG_UvrC_Cho"/>
    <property type="match status" value="1"/>
</dbReference>